<keyword evidence="3" id="KW-0677">Repeat</keyword>
<evidence type="ECO:0000256" key="3">
    <source>
        <dbReference type="ARBA" id="ARBA00022737"/>
    </source>
</evidence>
<dbReference type="InterPro" id="IPR035979">
    <property type="entry name" value="RBD_domain_sf"/>
</dbReference>
<dbReference type="CDD" id="cd12230">
    <property type="entry name" value="RRM1_U2AF65"/>
    <property type="match status" value="1"/>
</dbReference>
<feature type="compositionally biased region" description="Basic residues" evidence="9">
    <location>
        <begin position="72"/>
        <end position="85"/>
    </location>
</feature>
<dbReference type="SUPFAM" id="SSF54928">
    <property type="entry name" value="RNA-binding domain, RBD"/>
    <property type="match status" value="2"/>
</dbReference>
<protein>
    <recommendedName>
        <fullName evidence="8">Splicing factor U2AF subunit</fullName>
    </recommendedName>
    <alternativeName>
        <fullName evidence="8">U2 snRNP auxiliary factor large subunit</fullName>
    </alternativeName>
</protein>
<keyword evidence="5 8" id="KW-0508">mRNA splicing</keyword>
<dbReference type="InterPro" id="IPR012677">
    <property type="entry name" value="Nucleotide-bd_a/b_plait_sf"/>
</dbReference>
<dbReference type="PROSITE" id="PS50102">
    <property type="entry name" value="RRM"/>
    <property type="match status" value="3"/>
</dbReference>
<dbReference type="InterPro" id="IPR000504">
    <property type="entry name" value="RRM_dom"/>
</dbReference>
<evidence type="ECO:0000256" key="1">
    <source>
        <dbReference type="ARBA" id="ARBA00004123"/>
    </source>
</evidence>
<feature type="domain" description="RRM" evidence="10">
    <location>
        <begin position="397"/>
        <end position="487"/>
    </location>
</feature>
<evidence type="ECO:0000256" key="7">
    <source>
        <dbReference type="PROSITE-ProRule" id="PRU00176"/>
    </source>
</evidence>
<name>A0ABR2WYD5_9FUNG</name>
<dbReference type="PANTHER" id="PTHR23139">
    <property type="entry name" value="RNA-BINDING PROTEIN"/>
    <property type="match status" value="1"/>
</dbReference>
<evidence type="ECO:0000256" key="6">
    <source>
        <dbReference type="ARBA" id="ARBA00023242"/>
    </source>
</evidence>
<evidence type="ECO:0000313" key="12">
    <source>
        <dbReference type="Proteomes" id="UP001479436"/>
    </source>
</evidence>
<dbReference type="CDD" id="cd12231">
    <property type="entry name" value="RRM2_U2AF65"/>
    <property type="match status" value="1"/>
</dbReference>
<feature type="domain" description="RRM" evidence="10">
    <location>
        <begin position="175"/>
        <end position="257"/>
    </location>
</feature>
<evidence type="ECO:0000256" key="8">
    <source>
        <dbReference type="RuleBase" id="RU364135"/>
    </source>
</evidence>
<evidence type="ECO:0000259" key="10">
    <source>
        <dbReference type="PROSITE" id="PS50102"/>
    </source>
</evidence>
<proteinExistence type="inferred from homology"/>
<dbReference type="InterPro" id="IPR006529">
    <property type="entry name" value="U2AF_lg"/>
</dbReference>
<comment type="similarity">
    <text evidence="8">Belongs to the splicing factor SR family.</text>
</comment>
<feature type="region of interest" description="Disordered" evidence="9">
    <location>
        <begin position="1"/>
        <end position="111"/>
    </location>
</feature>
<dbReference type="SMART" id="SM00361">
    <property type="entry name" value="RRM_1"/>
    <property type="match status" value="2"/>
</dbReference>
<dbReference type="Pfam" id="PF00076">
    <property type="entry name" value="RRM_1"/>
    <property type="match status" value="2"/>
</dbReference>
<comment type="caution">
    <text evidence="11">The sequence shown here is derived from an EMBL/GenBank/DDBJ whole genome shotgun (WGS) entry which is preliminary data.</text>
</comment>
<sequence>METALAHRDHDDERYRSREREHRPRDDRREREKDRDRERDRRSSRRERDSERSSGRSRERDRRRRPEEREARKSRRSRSRSRHRSPSVTPLHMRTRKLHNWDVPPPGYEGMSAQEVKATGHFPLPGHATGLGGPSAHPFGLAAQQAIISSLDPSKLSQGATGPAAQNASLARQSRRLYVGNIPYGINEESIADFFNATMLELNITTGTGKPVVAVQINHDKNYAFVEFKAAEEATAAMAFDGINFQSQSLKIRRPKDYQPPTGYSGEPLPIHVPGVISTNVPDSPNKIFIGGLPAYLNEEQVMELLKSFGELRAFNLVKDTATGLSKGFAFCEYVDPNVTDIACQGLNNMELGDKRLVVQRASIGAKMITPIVGTLGSLPIPADLIPINTHDSEPTTVLQLLNMVTPEELQDDDEYQDILEDVGEECSKFGRIVELRIPQPVEGQDVPGVGKVFIQYETKEECGVALRALAGRRFADRIVIASYISEERLQAQDY</sequence>
<organism evidence="11 12">
    <name type="scientific">Basidiobolus ranarum</name>
    <dbReference type="NCBI Taxonomy" id="34480"/>
    <lineage>
        <taxon>Eukaryota</taxon>
        <taxon>Fungi</taxon>
        <taxon>Fungi incertae sedis</taxon>
        <taxon>Zoopagomycota</taxon>
        <taxon>Entomophthoromycotina</taxon>
        <taxon>Basidiobolomycetes</taxon>
        <taxon>Basidiobolales</taxon>
        <taxon>Basidiobolaceae</taxon>
        <taxon>Basidiobolus</taxon>
    </lineage>
</organism>
<comment type="subcellular location">
    <subcellularLocation>
        <location evidence="1 8">Nucleus</location>
    </subcellularLocation>
</comment>
<keyword evidence="2 8" id="KW-0507">mRNA processing</keyword>
<reference evidence="11 12" key="1">
    <citation type="submission" date="2023-04" db="EMBL/GenBank/DDBJ databases">
        <title>Genome of Basidiobolus ranarum AG-B5.</title>
        <authorList>
            <person name="Stajich J.E."/>
            <person name="Carter-House D."/>
            <person name="Gryganskyi A."/>
        </authorList>
    </citation>
    <scope>NUCLEOTIDE SEQUENCE [LARGE SCALE GENOMIC DNA]</scope>
    <source>
        <strain evidence="11 12">AG-B5</strain>
    </source>
</reference>
<feature type="compositionally biased region" description="Basic and acidic residues" evidence="9">
    <location>
        <begin position="1"/>
        <end position="71"/>
    </location>
</feature>
<evidence type="ECO:0000256" key="9">
    <source>
        <dbReference type="SAM" id="MobiDB-lite"/>
    </source>
</evidence>
<keyword evidence="6 8" id="KW-0539">Nucleus</keyword>
<dbReference type="InterPro" id="IPR003954">
    <property type="entry name" value="RRM_euk-type"/>
</dbReference>
<dbReference type="SMART" id="SM00360">
    <property type="entry name" value="RRM"/>
    <property type="match status" value="3"/>
</dbReference>
<feature type="domain" description="RRM" evidence="10">
    <location>
        <begin position="286"/>
        <end position="364"/>
    </location>
</feature>
<evidence type="ECO:0000256" key="4">
    <source>
        <dbReference type="ARBA" id="ARBA00022884"/>
    </source>
</evidence>
<accession>A0ABR2WYD5</accession>
<evidence type="ECO:0000256" key="2">
    <source>
        <dbReference type="ARBA" id="ARBA00022664"/>
    </source>
</evidence>
<dbReference type="Gene3D" id="3.30.70.330">
    <property type="match status" value="3"/>
</dbReference>
<dbReference type="CDD" id="cd12232">
    <property type="entry name" value="RRM3_U2AF65"/>
    <property type="match status" value="1"/>
</dbReference>
<dbReference type="NCBIfam" id="TIGR01642">
    <property type="entry name" value="U2AF_lg"/>
    <property type="match status" value="1"/>
</dbReference>
<dbReference type="EMBL" id="JASJQH010000145">
    <property type="protein sequence ID" value="KAK9766557.1"/>
    <property type="molecule type" value="Genomic_DNA"/>
</dbReference>
<evidence type="ECO:0000256" key="5">
    <source>
        <dbReference type="ARBA" id="ARBA00023187"/>
    </source>
</evidence>
<keyword evidence="4 7" id="KW-0694">RNA-binding</keyword>
<evidence type="ECO:0000313" key="11">
    <source>
        <dbReference type="EMBL" id="KAK9766557.1"/>
    </source>
</evidence>
<keyword evidence="12" id="KW-1185">Reference proteome</keyword>
<gene>
    <name evidence="11" type="ORF">K7432_004281</name>
</gene>
<dbReference type="Proteomes" id="UP001479436">
    <property type="component" value="Unassembled WGS sequence"/>
</dbReference>
<comment type="function">
    <text evidence="8">Necessary for the splicing of pre-mRNA.</text>
</comment>